<dbReference type="InterPro" id="IPR002195">
    <property type="entry name" value="Dihydroorotase_CS"/>
</dbReference>
<dbReference type="PROSITE" id="PS00483">
    <property type="entry name" value="DIHYDROOROTASE_2"/>
    <property type="match status" value="1"/>
</dbReference>
<dbReference type="Gene3D" id="3.20.20.140">
    <property type="entry name" value="Metal-dependent hydrolases"/>
    <property type="match status" value="1"/>
</dbReference>
<dbReference type="GO" id="GO:0016812">
    <property type="term" value="F:hydrolase activity, acting on carbon-nitrogen (but not peptide) bonds, in cyclic amides"/>
    <property type="evidence" value="ECO:0007669"/>
    <property type="project" value="InterPro"/>
</dbReference>
<evidence type="ECO:0000256" key="3">
    <source>
        <dbReference type="ARBA" id="ARBA00022801"/>
    </source>
</evidence>
<dbReference type="GO" id="GO:0046872">
    <property type="term" value="F:metal ion binding"/>
    <property type="evidence" value="ECO:0007669"/>
    <property type="project" value="UniProtKB-KW"/>
</dbReference>
<evidence type="ECO:0000313" key="5">
    <source>
        <dbReference type="EMBL" id="OGY50545.1"/>
    </source>
</evidence>
<evidence type="ECO:0008006" key="7">
    <source>
        <dbReference type="Google" id="ProtNLM"/>
    </source>
</evidence>
<reference evidence="5 6" key="1">
    <citation type="journal article" date="2016" name="Nat. Commun.">
        <title>Thousands of microbial genomes shed light on interconnected biogeochemical processes in an aquifer system.</title>
        <authorList>
            <person name="Anantharaman K."/>
            <person name="Brown C.T."/>
            <person name="Hug L.A."/>
            <person name="Sharon I."/>
            <person name="Castelle C.J."/>
            <person name="Probst A.J."/>
            <person name="Thomas B.C."/>
            <person name="Singh A."/>
            <person name="Wilkins M.J."/>
            <person name="Karaoz U."/>
            <person name="Brodie E.L."/>
            <person name="Williams K.H."/>
            <person name="Hubbard S.S."/>
            <person name="Banfield J.F."/>
        </authorList>
    </citation>
    <scope>NUCLEOTIDE SEQUENCE [LARGE SCALE GENOMIC DNA]</scope>
</reference>
<evidence type="ECO:0000256" key="2">
    <source>
        <dbReference type="ARBA" id="ARBA00022723"/>
    </source>
</evidence>
<dbReference type="AlphaFoldDB" id="A0A1G1YDV7"/>
<evidence type="ECO:0000256" key="4">
    <source>
        <dbReference type="SAM" id="MobiDB-lite"/>
    </source>
</evidence>
<sequence length="361" mass="40793">MEQKKTVRIRTKQLHVDTGEIIPAVVGCCPQQPLEILPFESEADTVLADNIHVALARCDPHVHARESVVPSRDEFERYRLREASFEQTLAAVHRANAGYNVYRASLAALKGGVWLIGCMGNTPWAPVGLKRWEQTCQLYWHNSLVYTHVWPRMEPGTVPINHQQAKDFGSTFGGSGLSPAERDEMYQEYAGCDVSYHNDQARPDQTLAEFFSHNNGPPEVRFHWYFNEETVLASQRETIALARAHGLRSLLTRHVPTGSAFRMLIAEREQGGLLLPIEVGLDYLYWNRDMVIGHPTGMINYRRPALPSPEEQDGLIEELRRHSDDPSVYIASDHAPHRPEDKAFRNAKPGSPGTRLLELST</sequence>
<protein>
    <recommendedName>
        <fullName evidence="7">Amidohydrolase-related domain-containing protein</fullName>
    </recommendedName>
</protein>
<name>A0A1G1YDV7_9BACT</name>
<keyword evidence="3" id="KW-0378">Hydrolase</keyword>
<accession>A0A1G1YDV7</accession>
<evidence type="ECO:0000256" key="1">
    <source>
        <dbReference type="ARBA" id="ARBA00002368"/>
    </source>
</evidence>
<evidence type="ECO:0000313" key="6">
    <source>
        <dbReference type="Proteomes" id="UP000177310"/>
    </source>
</evidence>
<feature type="compositionally biased region" description="Basic and acidic residues" evidence="4">
    <location>
        <begin position="334"/>
        <end position="344"/>
    </location>
</feature>
<gene>
    <name evidence="5" type="ORF">A3J59_05060</name>
</gene>
<comment type="caution">
    <text evidence="5">The sequence shown here is derived from an EMBL/GenBank/DDBJ whole genome shotgun (WGS) entry which is preliminary data.</text>
</comment>
<organism evidence="5 6">
    <name type="scientific">Candidatus Buchananbacteria bacterium RIFCSPHIGHO2_02_FULL_56_16</name>
    <dbReference type="NCBI Taxonomy" id="1797542"/>
    <lineage>
        <taxon>Bacteria</taxon>
        <taxon>Candidatus Buchananiibacteriota</taxon>
    </lineage>
</organism>
<dbReference type="STRING" id="1797542.A3J59_05060"/>
<dbReference type="Proteomes" id="UP000177310">
    <property type="component" value="Unassembled WGS sequence"/>
</dbReference>
<feature type="region of interest" description="Disordered" evidence="4">
    <location>
        <begin position="323"/>
        <end position="361"/>
    </location>
</feature>
<keyword evidence="2" id="KW-0479">Metal-binding</keyword>
<dbReference type="InterPro" id="IPR032466">
    <property type="entry name" value="Metal_Hydrolase"/>
</dbReference>
<dbReference type="SUPFAM" id="SSF51556">
    <property type="entry name" value="Metallo-dependent hydrolases"/>
    <property type="match status" value="1"/>
</dbReference>
<dbReference type="EMBL" id="MHIL01000029">
    <property type="protein sequence ID" value="OGY50545.1"/>
    <property type="molecule type" value="Genomic_DNA"/>
</dbReference>
<comment type="function">
    <text evidence="1">Catalyzes the reversible cyclization of carbamoyl aspartate to dihydroorotate.</text>
</comment>
<proteinExistence type="predicted"/>